<dbReference type="STRING" id="595528.A0A0D2U2K1"/>
<comment type="cofactor">
    <cofactor evidence="1">
        <name>Fe cation</name>
        <dbReference type="ChEBI" id="CHEBI:24875"/>
    </cofactor>
</comment>
<keyword evidence="2" id="KW-0223">Dioxygenase</keyword>
<keyword evidence="2" id="KW-0560">Oxidoreductase</keyword>
<dbReference type="Proteomes" id="UP000008743">
    <property type="component" value="Unassembled WGS sequence"/>
</dbReference>
<dbReference type="InParanoid" id="A0A0D2U2K1"/>
<dbReference type="PhylomeDB" id="A0A0D2U2K1"/>
<protein>
    <submittedName>
        <fullName evidence="2">Phytanoyl-CoA dioxygenase</fullName>
    </submittedName>
</protein>
<dbReference type="AlphaFoldDB" id="A0A0D2U2K1"/>
<dbReference type="PANTHER" id="PTHR20883:SF46">
    <property type="entry name" value="PHYTANOYL-COA HYDROXYLASE"/>
    <property type="match status" value="1"/>
</dbReference>
<dbReference type="RefSeq" id="XP_004365766.2">
    <property type="nucleotide sequence ID" value="XM_004365709.2"/>
</dbReference>
<dbReference type="Pfam" id="PF05721">
    <property type="entry name" value="PhyH"/>
    <property type="match status" value="1"/>
</dbReference>
<dbReference type="SUPFAM" id="SSF51197">
    <property type="entry name" value="Clavaminate synthase-like"/>
    <property type="match status" value="1"/>
</dbReference>
<dbReference type="InterPro" id="IPR008775">
    <property type="entry name" value="Phytyl_CoA_dOase-like"/>
</dbReference>
<evidence type="ECO:0000313" key="2">
    <source>
        <dbReference type="EMBL" id="KJE89426.1"/>
    </source>
</evidence>
<dbReference type="EMBL" id="KE346360">
    <property type="protein sequence ID" value="KJE89426.1"/>
    <property type="molecule type" value="Genomic_DNA"/>
</dbReference>
<accession>A0A0D2U2K1</accession>
<sequence length="349" mass="39076">MLCSRLLPSLLSRSARELSTVPVTRNNPPRCTMAAAMLARYTSAAPEPQSLATNQQSAPAHRRVQLDVPTADMKREFAEQGFLKVPGVISREFCAELNERIDRCFTGRFETGHYPDEWYWRAEMSLPDVTRHMCNIWKSDRLVASMVLSREVARFAAGLMNFDGARIGNDSVWVKPPNGTEITFHTDAFYVPYPMITCWLTLTDVSEANGTLQYIPGSHRWPKTAAIDRDAFHAPTSSYLSPAYEAAHAAGVDASTIKVESVELPAGSIVFHHGDMWHGSCKNTTSERWRRSLGIHLIPHTSRFGQGDGYIYGRYRKAGDDSMDPAFFPILWSKDGQRSATIKSHVGYD</sequence>
<gene>
    <name evidence="2" type="ORF">CAOG_000895</name>
</gene>
<evidence type="ECO:0000256" key="1">
    <source>
        <dbReference type="ARBA" id="ARBA00001962"/>
    </source>
</evidence>
<dbReference type="PANTHER" id="PTHR20883">
    <property type="entry name" value="PHYTANOYL-COA DIOXYGENASE DOMAIN CONTAINING 1"/>
    <property type="match status" value="1"/>
</dbReference>
<organism evidence="2 3">
    <name type="scientific">Capsaspora owczarzaki (strain ATCC 30864)</name>
    <dbReference type="NCBI Taxonomy" id="595528"/>
    <lineage>
        <taxon>Eukaryota</taxon>
        <taxon>Filasterea</taxon>
        <taxon>Capsaspora</taxon>
    </lineage>
</organism>
<dbReference type="GO" id="GO:0051213">
    <property type="term" value="F:dioxygenase activity"/>
    <property type="evidence" value="ECO:0007669"/>
    <property type="project" value="UniProtKB-KW"/>
</dbReference>
<proteinExistence type="predicted"/>
<dbReference type="eggNOG" id="ENOG502S22Y">
    <property type="taxonomic scope" value="Eukaryota"/>
</dbReference>
<evidence type="ECO:0000313" key="3">
    <source>
        <dbReference type="Proteomes" id="UP000008743"/>
    </source>
</evidence>
<keyword evidence="3" id="KW-1185">Reference proteome</keyword>
<dbReference type="OrthoDB" id="15830at2759"/>
<reference evidence="3" key="1">
    <citation type="submission" date="2011-02" db="EMBL/GenBank/DDBJ databases">
        <title>The Genome Sequence of Capsaspora owczarzaki ATCC 30864.</title>
        <authorList>
            <person name="Russ C."/>
            <person name="Cuomo C."/>
            <person name="Burger G."/>
            <person name="Gray M.W."/>
            <person name="Holland P.W.H."/>
            <person name="King N."/>
            <person name="Lang F.B.F."/>
            <person name="Roger A.J."/>
            <person name="Ruiz-Trillo I."/>
            <person name="Young S.K."/>
            <person name="Zeng Q."/>
            <person name="Gargeya S."/>
            <person name="Alvarado L."/>
            <person name="Berlin A."/>
            <person name="Chapman S.B."/>
            <person name="Chen Z."/>
            <person name="Freedman E."/>
            <person name="Gellesch M."/>
            <person name="Goldberg J."/>
            <person name="Griggs A."/>
            <person name="Gujja S."/>
            <person name="Heilman E."/>
            <person name="Heiman D."/>
            <person name="Howarth C."/>
            <person name="Mehta T."/>
            <person name="Neiman D."/>
            <person name="Pearson M."/>
            <person name="Roberts A."/>
            <person name="Saif S."/>
            <person name="Shea T."/>
            <person name="Shenoy N."/>
            <person name="Sisk P."/>
            <person name="Stolte C."/>
            <person name="Sykes S."/>
            <person name="White J."/>
            <person name="Yandava C."/>
            <person name="Haas B."/>
            <person name="Nusbaum C."/>
            <person name="Birren B."/>
        </authorList>
    </citation>
    <scope>NUCLEOTIDE SEQUENCE</scope>
    <source>
        <strain evidence="3">ATCC 30864</strain>
    </source>
</reference>
<dbReference type="Gene3D" id="2.60.120.620">
    <property type="entry name" value="q2cbj1_9rhob like domain"/>
    <property type="match status" value="1"/>
</dbReference>
<name>A0A0D2U2K1_CAPO3</name>